<gene>
    <name evidence="4" type="ORF">Q2T77_29860</name>
</gene>
<dbReference type="PROSITE" id="PS00061">
    <property type="entry name" value="ADH_SHORT"/>
    <property type="match status" value="1"/>
</dbReference>
<dbReference type="NCBIfam" id="NF005075">
    <property type="entry name" value="PRK06500.1"/>
    <property type="match status" value="1"/>
</dbReference>
<keyword evidence="5" id="KW-1185">Reference proteome</keyword>
<proteinExistence type="inferred from homology"/>
<keyword evidence="2" id="KW-0560">Oxidoreductase</keyword>
<reference evidence="4" key="1">
    <citation type="submission" date="2023-06" db="EMBL/GenBank/DDBJ databases">
        <authorList>
            <person name="Jiang Y."/>
            <person name="Liu Q."/>
        </authorList>
    </citation>
    <scope>NUCLEOTIDE SEQUENCE</scope>
    <source>
        <strain evidence="4">CGMCC 1.12090</strain>
    </source>
</reference>
<comment type="caution">
    <text evidence="4">The sequence shown here is derived from an EMBL/GenBank/DDBJ whole genome shotgun (WGS) entry which is preliminary data.</text>
</comment>
<evidence type="ECO:0000256" key="1">
    <source>
        <dbReference type="ARBA" id="ARBA00006484"/>
    </source>
</evidence>
<dbReference type="Gene3D" id="3.40.50.720">
    <property type="entry name" value="NAD(P)-binding Rossmann-like Domain"/>
    <property type="match status" value="1"/>
</dbReference>
<dbReference type="InterPro" id="IPR002347">
    <property type="entry name" value="SDR_fam"/>
</dbReference>
<dbReference type="PRINTS" id="PR00081">
    <property type="entry name" value="GDHRDH"/>
</dbReference>
<dbReference type="InterPro" id="IPR020904">
    <property type="entry name" value="Sc_DH/Rdtase_CS"/>
</dbReference>
<dbReference type="PANTHER" id="PTHR43477">
    <property type="entry name" value="DIHYDROANTICAPSIN 7-DEHYDROGENASE"/>
    <property type="match status" value="1"/>
</dbReference>
<dbReference type="Proteomes" id="UP001169027">
    <property type="component" value="Unassembled WGS sequence"/>
</dbReference>
<organism evidence="4 5">
    <name type="scientific">Variovorax ginsengisoli</name>
    <dbReference type="NCBI Taxonomy" id="363844"/>
    <lineage>
        <taxon>Bacteria</taxon>
        <taxon>Pseudomonadati</taxon>
        <taxon>Pseudomonadota</taxon>
        <taxon>Betaproteobacteria</taxon>
        <taxon>Burkholderiales</taxon>
        <taxon>Comamonadaceae</taxon>
        <taxon>Variovorax</taxon>
    </lineage>
</organism>
<evidence type="ECO:0000313" key="5">
    <source>
        <dbReference type="Proteomes" id="UP001169027"/>
    </source>
</evidence>
<accession>A0ABT8SCD9</accession>
<dbReference type="InterPro" id="IPR051122">
    <property type="entry name" value="SDR_DHRS6-like"/>
</dbReference>
<protein>
    <submittedName>
        <fullName evidence="4">SDR family oxidoreductase</fullName>
    </submittedName>
</protein>
<evidence type="ECO:0000313" key="4">
    <source>
        <dbReference type="EMBL" id="MDO1536498.1"/>
    </source>
</evidence>
<dbReference type="CDD" id="cd05233">
    <property type="entry name" value="SDR_c"/>
    <property type="match status" value="1"/>
</dbReference>
<feature type="domain" description="Ketoreductase" evidence="3">
    <location>
        <begin position="7"/>
        <end position="181"/>
    </location>
</feature>
<comment type="similarity">
    <text evidence="1">Belongs to the short-chain dehydrogenases/reductases (SDR) family.</text>
</comment>
<sequence length="249" mass="25874">MNRLNGKRALVTGGTSGIGLETARQFIAEGARVAVTGSNPETIERARAELGKEALILRVDAGSVADQQHLAQALKESFGQIDAVFINAGVADFRPLEQWDEAGFDRSIAVNLKGPLFLVQALLPILANPTSIVLNTSINARVGMPNSSVYAATKGGLITLARTLSGELIGRGIRVNAVSPGPISTPLYGKLGLPAADLDKMAGAILGQIPAGRFGEPSEIAKAVVFLASDESKFTVGSELVIDGGMSNL</sequence>
<name>A0ABT8SCD9_9BURK</name>
<dbReference type="InterPro" id="IPR057326">
    <property type="entry name" value="KR_dom"/>
</dbReference>
<evidence type="ECO:0000256" key="2">
    <source>
        <dbReference type="ARBA" id="ARBA00023002"/>
    </source>
</evidence>
<dbReference type="SMART" id="SM00822">
    <property type="entry name" value="PKS_KR"/>
    <property type="match status" value="1"/>
</dbReference>
<dbReference type="InterPro" id="IPR036291">
    <property type="entry name" value="NAD(P)-bd_dom_sf"/>
</dbReference>
<dbReference type="Pfam" id="PF13561">
    <property type="entry name" value="adh_short_C2"/>
    <property type="match status" value="1"/>
</dbReference>
<dbReference type="PANTHER" id="PTHR43477:SF1">
    <property type="entry name" value="DIHYDROANTICAPSIN 7-DEHYDROGENASE"/>
    <property type="match status" value="1"/>
</dbReference>
<dbReference type="EMBL" id="JAUKVY010000028">
    <property type="protein sequence ID" value="MDO1536498.1"/>
    <property type="molecule type" value="Genomic_DNA"/>
</dbReference>
<dbReference type="SUPFAM" id="SSF51735">
    <property type="entry name" value="NAD(P)-binding Rossmann-fold domains"/>
    <property type="match status" value="1"/>
</dbReference>
<evidence type="ECO:0000259" key="3">
    <source>
        <dbReference type="SMART" id="SM00822"/>
    </source>
</evidence>
<dbReference type="RefSeq" id="WP_301814573.1">
    <property type="nucleotide sequence ID" value="NZ_JAUJZH010000028.1"/>
</dbReference>